<dbReference type="PANTHER" id="PTHR46969:SF1">
    <property type="entry name" value="BIFUNCTIONAL PROTEIN HLDE"/>
    <property type="match status" value="1"/>
</dbReference>
<gene>
    <name evidence="5" type="ORF">BACPEC_02365</name>
</gene>
<evidence type="ECO:0000259" key="3">
    <source>
        <dbReference type="Pfam" id="PF00294"/>
    </source>
</evidence>
<evidence type="ECO:0008006" key="7">
    <source>
        <dbReference type="Google" id="ProtNLM"/>
    </source>
</evidence>
<proteinExistence type="predicted"/>
<dbReference type="Pfam" id="PF01467">
    <property type="entry name" value="CTP_transf_like"/>
    <property type="match status" value="1"/>
</dbReference>
<dbReference type="eggNOG" id="COG0615">
    <property type="taxonomic scope" value="Bacteria"/>
</dbReference>
<dbReference type="InterPro" id="IPR029056">
    <property type="entry name" value="Ribokinase-like"/>
</dbReference>
<reference evidence="5 6" key="2">
    <citation type="submission" date="2008-11" db="EMBL/GenBank/DDBJ databases">
        <authorList>
            <person name="Fulton L."/>
            <person name="Clifton S."/>
            <person name="Fulton B."/>
            <person name="Xu J."/>
            <person name="Minx P."/>
            <person name="Pepin K.H."/>
            <person name="Johnson M."/>
            <person name="Bhonagiri V."/>
            <person name="Nash W.E."/>
            <person name="Mardis E.R."/>
            <person name="Wilson R.K."/>
        </authorList>
    </citation>
    <scope>NUCLEOTIDE SEQUENCE [LARGE SCALE GENOMIC DNA]</scope>
    <source>
        <strain evidence="5 6">ATCC 43243</strain>
    </source>
</reference>
<dbReference type="STRING" id="483218.BACPEC_02365"/>
<name>B7AUG7_9FIRM</name>
<protein>
    <recommendedName>
        <fullName evidence="7">Cytidyltransferase-like domain-containing protein</fullName>
    </recommendedName>
</protein>
<dbReference type="GO" id="GO:0033785">
    <property type="term" value="F:heptose 7-phosphate kinase activity"/>
    <property type="evidence" value="ECO:0007669"/>
    <property type="project" value="TreeGrafter"/>
</dbReference>
<dbReference type="Proteomes" id="UP000003136">
    <property type="component" value="Unassembled WGS sequence"/>
</dbReference>
<dbReference type="SUPFAM" id="SSF53613">
    <property type="entry name" value="Ribokinase-like"/>
    <property type="match status" value="1"/>
</dbReference>
<dbReference type="GO" id="GO:0033786">
    <property type="term" value="F:heptose-1-phosphate adenylyltransferase activity"/>
    <property type="evidence" value="ECO:0007669"/>
    <property type="project" value="TreeGrafter"/>
</dbReference>
<feature type="domain" description="Carbohydrate kinase PfkB" evidence="3">
    <location>
        <begin position="192"/>
        <end position="488"/>
    </location>
</feature>
<evidence type="ECO:0000256" key="2">
    <source>
        <dbReference type="ARBA" id="ARBA00023277"/>
    </source>
</evidence>
<dbReference type="EMBL" id="ABVQ01000037">
    <property type="protein sequence ID" value="EEC55858.1"/>
    <property type="molecule type" value="Genomic_DNA"/>
</dbReference>
<dbReference type="AlphaFoldDB" id="B7AUG7"/>
<dbReference type="eggNOG" id="COG2870">
    <property type="taxonomic scope" value="Bacteria"/>
</dbReference>
<dbReference type="Gene3D" id="3.40.1190.20">
    <property type="match status" value="1"/>
</dbReference>
<dbReference type="InterPro" id="IPR011611">
    <property type="entry name" value="PfkB_dom"/>
</dbReference>
<comment type="caution">
    <text evidence="5">The sequence shown here is derived from an EMBL/GenBank/DDBJ whole genome shotgun (WGS) entry which is preliminary data.</text>
</comment>
<dbReference type="NCBIfam" id="TIGR00125">
    <property type="entry name" value="cyt_tran_rel"/>
    <property type="match status" value="1"/>
</dbReference>
<dbReference type="InterPro" id="IPR014729">
    <property type="entry name" value="Rossmann-like_a/b/a_fold"/>
</dbReference>
<accession>B7AUG7</accession>
<evidence type="ECO:0000313" key="6">
    <source>
        <dbReference type="Proteomes" id="UP000003136"/>
    </source>
</evidence>
<dbReference type="Gene3D" id="3.40.50.620">
    <property type="entry name" value="HUPs"/>
    <property type="match status" value="1"/>
</dbReference>
<dbReference type="GO" id="GO:0005829">
    <property type="term" value="C:cytosol"/>
    <property type="evidence" value="ECO:0007669"/>
    <property type="project" value="TreeGrafter"/>
</dbReference>
<dbReference type="SUPFAM" id="SSF52374">
    <property type="entry name" value="Nucleotidylyl transferase"/>
    <property type="match status" value="1"/>
</dbReference>
<dbReference type="PANTHER" id="PTHR46969">
    <property type="entry name" value="BIFUNCTIONAL PROTEIN HLDE"/>
    <property type="match status" value="1"/>
</dbReference>
<sequence length="511" mass="57375">MGTFVSKEEMKELRAKFKREGKTVVLCHGVFDLVHPGHIIYFQQAKAMGDVLVVSYTAARYVRKGPGRPYFDDEMRKTMLSAIGCIDYVMMSDGYTADDMIETVEPDLYVKGQEYAKAEDDITGKIGEEVALVRKHGGDVRYTSGQVFSSTKLINTAFPALTEEVKEYMQDFKQRYTMDDIKAYTEKMQDLKVLVVGDVIIDEYVFCEVQGLMSKNVAYSARLHRDEKYLGGSIAIARHIASFCNNVKLMAVVGKEPEFEPTFKRVLPEEIAVDFVYSDEYPTIVKKRYVSEDVKKDEVDKVFVINNIPLDMSIDKPAKTAFREKLERNLKEYDLVVLCDFGHGLIDRKTREIIEKQAKTLVINCQTNSSNYGTNLITKYTRADAFSLDDKELKLAFSDYNSASHQEKLAMLSNHLHSCGWHTMGGQGAEVIDENENIMRCPALTNKTKDTIGAGDAFFSLAALCTGVEAPWEIGTFMGNIAAALAANIVGNKKPVEKVNVLKYASTLMNV</sequence>
<dbReference type="Pfam" id="PF00294">
    <property type="entry name" value="PfkB"/>
    <property type="match status" value="1"/>
</dbReference>
<keyword evidence="1" id="KW-0511">Multifunctional enzyme</keyword>
<keyword evidence="6" id="KW-1185">Reference proteome</keyword>
<keyword evidence="2" id="KW-0119">Carbohydrate metabolism</keyword>
<evidence type="ECO:0000259" key="4">
    <source>
        <dbReference type="Pfam" id="PF01467"/>
    </source>
</evidence>
<evidence type="ECO:0000313" key="5">
    <source>
        <dbReference type="EMBL" id="EEC55858.1"/>
    </source>
</evidence>
<dbReference type="InterPro" id="IPR004821">
    <property type="entry name" value="Cyt_trans-like"/>
</dbReference>
<feature type="domain" description="Cytidyltransferase-like" evidence="4">
    <location>
        <begin position="27"/>
        <end position="126"/>
    </location>
</feature>
<dbReference type="HOGENOM" id="CLU_534032_0_0_9"/>
<organism evidence="5 6">
    <name type="scientific">[Bacteroides] pectinophilus ATCC 43243</name>
    <dbReference type="NCBI Taxonomy" id="483218"/>
    <lineage>
        <taxon>Bacteria</taxon>
        <taxon>Bacillati</taxon>
        <taxon>Bacillota</taxon>
        <taxon>Clostridia</taxon>
        <taxon>Eubacteriales</taxon>
    </lineage>
</organism>
<reference evidence="5 6" key="1">
    <citation type="submission" date="2008-11" db="EMBL/GenBank/DDBJ databases">
        <title>Draft genome sequence of Bacteroides pectinophilus (ATCC 43243).</title>
        <authorList>
            <person name="Sudarsanam P."/>
            <person name="Ley R."/>
            <person name="Guruge J."/>
            <person name="Turnbaugh P.J."/>
            <person name="Mahowald M."/>
            <person name="Liep D."/>
            <person name="Gordon J."/>
        </authorList>
    </citation>
    <scope>NUCLEOTIDE SEQUENCE [LARGE SCALE GENOMIC DNA]</scope>
    <source>
        <strain evidence="5 6">ATCC 43243</strain>
    </source>
</reference>
<evidence type="ECO:0000256" key="1">
    <source>
        <dbReference type="ARBA" id="ARBA00023268"/>
    </source>
</evidence>